<evidence type="ECO:0000313" key="3">
    <source>
        <dbReference type="Proteomes" id="UP001515943"/>
    </source>
</evidence>
<comment type="caution">
    <text evidence="2">The sequence shown here is derived from an EMBL/GenBank/DDBJ whole genome shotgun (WGS) entry which is preliminary data.</text>
</comment>
<dbReference type="RefSeq" id="WP_167979555.1">
    <property type="nucleotide sequence ID" value="NZ_VSRL01000300.1"/>
</dbReference>
<evidence type="ECO:0000313" key="2">
    <source>
        <dbReference type="EMBL" id="NKE62947.1"/>
    </source>
</evidence>
<gene>
    <name evidence="2" type="ORF">FXN61_41995</name>
</gene>
<protein>
    <recommendedName>
        <fullName evidence="4">ANTAR domain-containing protein</fullName>
    </recommendedName>
</protein>
<accession>A0ABX1FWP4</accession>
<proteinExistence type="predicted"/>
<feature type="compositionally biased region" description="Polar residues" evidence="1">
    <location>
        <begin position="11"/>
        <end position="22"/>
    </location>
</feature>
<reference evidence="2 3" key="1">
    <citation type="submission" date="2019-08" db="EMBL/GenBank/DDBJ databases">
        <title>Lentzea from Indian Himalayas.</title>
        <authorList>
            <person name="Mandal S."/>
            <person name="Mallick Gupta A."/>
            <person name="Maiti P.K."/>
            <person name="Sarkar J."/>
            <person name="Mandal S."/>
        </authorList>
    </citation>
    <scope>NUCLEOTIDE SEQUENCE [LARGE SCALE GENOMIC DNA]</scope>
    <source>
        <strain evidence="2 3">PSKA42</strain>
    </source>
</reference>
<name>A0ABX1FWP4_9PSEU</name>
<sequence length="118" mass="12357">MIQAPAARPSTAVSAPAQNAPAQRSAYLNAVVEGERTKVAAAQRGRHNKTLFQAALSLGQLVAGNELGHADAARMLEQSAAHMVTADCDCTPRQITATVQSGLKLGATRPRRLDRDAA</sequence>
<dbReference type="Proteomes" id="UP001515943">
    <property type="component" value="Unassembled WGS sequence"/>
</dbReference>
<evidence type="ECO:0000256" key="1">
    <source>
        <dbReference type="SAM" id="MobiDB-lite"/>
    </source>
</evidence>
<dbReference type="EMBL" id="VSRL01000300">
    <property type="protein sequence ID" value="NKE62947.1"/>
    <property type="molecule type" value="Genomic_DNA"/>
</dbReference>
<feature type="region of interest" description="Disordered" evidence="1">
    <location>
        <begin position="1"/>
        <end position="22"/>
    </location>
</feature>
<organism evidence="2 3">
    <name type="scientific">Lentzea indica</name>
    <dbReference type="NCBI Taxonomy" id="2604800"/>
    <lineage>
        <taxon>Bacteria</taxon>
        <taxon>Bacillati</taxon>
        <taxon>Actinomycetota</taxon>
        <taxon>Actinomycetes</taxon>
        <taxon>Pseudonocardiales</taxon>
        <taxon>Pseudonocardiaceae</taxon>
        <taxon>Lentzea</taxon>
    </lineage>
</organism>
<evidence type="ECO:0008006" key="4">
    <source>
        <dbReference type="Google" id="ProtNLM"/>
    </source>
</evidence>
<keyword evidence="3" id="KW-1185">Reference proteome</keyword>